<dbReference type="Proteomes" id="UP000256379">
    <property type="component" value="Unassembled WGS sequence"/>
</dbReference>
<organism evidence="2 3">
    <name type="scientific">Helicobacter didelphidarum</name>
    <dbReference type="NCBI Taxonomy" id="2040648"/>
    <lineage>
        <taxon>Bacteria</taxon>
        <taxon>Pseudomonadati</taxon>
        <taxon>Campylobacterota</taxon>
        <taxon>Epsilonproteobacteria</taxon>
        <taxon>Campylobacterales</taxon>
        <taxon>Helicobacteraceae</taxon>
        <taxon>Helicobacter</taxon>
    </lineage>
</organism>
<dbReference type="EMBL" id="NXLQ01000010">
    <property type="protein sequence ID" value="RDU65764.1"/>
    <property type="molecule type" value="Genomic_DNA"/>
</dbReference>
<keyword evidence="1" id="KW-0732">Signal</keyword>
<name>A0A3D8IM89_9HELI</name>
<accession>A0A3D8IM89</accession>
<evidence type="ECO:0008006" key="4">
    <source>
        <dbReference type="Google" id="ProtNLM"/>
    </source>
</evidence>
<sequence length="129" mass="14682">MIKIKNIALVCGISFSSLFFIACGSDEDTIKALALEDCKKYADEYVLSKKTMLTNENLYEKVANTEIISIQKNGLKDEKDKYGAECQITYIANIDTDYQKKGEEVKLSNKFSYKKENGEWKSYNSLFGL</sequence>
<reference evidence="2 3" key="1">
    <citation type="submission" date="2018-04" db="EMBL/GenBank/DDBJ databases">
        <title>Novel Campyloabacter and Helicobacter Species and Strains.</title>
        <authorList>
            <person name="Mannion A.J."/>
            <person name="Shen Z."/>
            <person name="Fox J.G."/>
        </authorList>
    </citation>
    <scope>NUCLEOTIDE SEQUENCE [LARGE SCALE GENOMIC DNA]</scope>
    <source>
        <strain evidence="2 3">MIT 17-337</strain>
    </source>
</reference>
<protein>
    <recommendedName>
        <fullName evidence="4">DUF4878 domain-containing protein</fullName>
    </recommendedName>
</protein>
<feature type="chain" id="PRO_5017603944" description="DUF4878 domain-containing protein" evidence="1">
    <location>
        <begin position="23"/>
        <end position="129"/>
    </location>
</feature>
<dbReference type="AlphaFoldDB" id="A0A3D8IM89"/>
<evidence type="ECO:0000313" key="2">
    <source>
        <dbReference type="EMBL" id="RDU65764.1"/>
    </source>
</evidence>
<keyword evidence="3" id="KW-1185">Reference proteome</keyword>
<proteinExistence type="predicted"/>
<evidence type="ECO:0000256" key="1">
    <source>
        <dbReference type="SAM" id="SignalP"/>
    </source>
</evidence>
<dbReference type="RefSeq" id="WP_115543040.1">
    <property type="nucleotide sequence ID" value="NZ_NXLQ01000010.1"/>
</dbReference>
<feature type="signal peptide" evidence="1">
    <location>
        <begin position="1"/>
        <end position="22"/>
    </location>
</feature>
<gene>
    <name evidence="2" type="ORF">CQA53_05575</name>
</gene>
<evidence type="ECO:0000313" key="3">
    <source>
        <dbReference type="Proteomes" id="UP000256379"/>
    </source>
</evidence>
<dbReference type="PROSITE" id="PS51257">
    <property type="entry name" value="PROKAR_LIPOPROTEIN"/>
    <property type="match status" value="1"/>
</dbReference>
<dbReference type="OrthoDB" id="10003369at2"/>
<comment type="caution">
    <text evidence="2">The sequence shown here is derived from an EMBL/GenBank/DDBJ whole genome shotgun (WGS) entry which is preliminary data.</text>
</comment>